<evidence type="ECO:0000313" key="13">
    <source>
        <dbReference type="Proteomes" id="UP000239899"/>
    </source>
</evidence>
<comment type="similarity">
    <text evidence="4">Belongs to the TBCC family.</text>
</comment>
<dbReference type="Pfam" id="PF01086">
    <property type="entry name" value="Clathrin_lg_ch"/>
    <property type="match status" value="1"/>
</dbReference>
<keyword evidence="5" id="KW-0547">Nucleotide-binding</keyword>
<dbReference type="GO" id="GO:0005096">
    <property type="term" value="F:GTPase activator activity"/>
    <property type="evidence" value="ECO:0007669"/>
    <property type="project" value="InterPro"/>
</dbReference>
<evidence type="ECO:0000256" key="8">
    <source>
        <dbReference type="ARBA" id="ARBA00023329"/>
    </source>
</evidence>
<dbReference type="Pfam" id="PF07986">
    <property type="entry name" value="TBCC"/>
    <property type="match status" value="1"/>
</dbReference>
<evidence type="ECO:0000256" key="10">
    <source>
        <dbReference type="SAM" id="MobiDB-lite"/>
    </source>
</evidence>
<dbReference type="GO" id="GO:0005929">
    <property type="term" value="C:cilium"/>
    <property type="evidence" value="ECO:0007669"/>
    <property type="project" value="TreeGrafter"/>
</dbReference>
<dbReference type="Gene3D" id="2.160.20.70">
    <property type="match status" value="1"/>
</dbReference>
<dbReference type="InterPro" id="IPR017901">
    <property type="entry name" value="C-CAP_CF_C-like"/>
</dbReference>
<evidence type="ECO:0000313" key="12">
    <source>
        <dbReference type="EMBL" id="PRW21111.1"/>
    </source>
</evidence>
<organism evidence="12 13">
    <name type="scientific">Chlorella sorokiniana</name>
    <name type="common">Freshwater green alga</name>
    <dbReference type="NCBI Taxonomy" id="3076"/>
    <lineage>
        <taxon>Eukaryota</taxon>
        <taxon>Viridiplantae</taxon>
        <taxon>Chlorophyta</taxon>
        <taxon>core chlorophytes</taxon>
        <taxon>Trebouxiophyceae</taxon>
        <taxon>Chlorellales</taxon>
        <taxon>Chlorellaceae</taxon>
        <taxon>Chlorella clade</taxon>
        <taxon>Chlorella</taxon>
    </lineage>
</organism>
<dbReference type="GO" id="GO:0000166">
    <property type="term" value="F:nucleotide binding"/>
    <property type="evidence" value="ECO:0007669"/>
    <property type="project" value="UniProtKB-KW"/>
</dbReference>
<dbReference type="STRING" id="3076.A0A2P6TEP1"/>
<gene>
    <name evidence="12" type="ORF">C2E21_8529</name>
</gene>
<dbReference type="InterPro" id="IPR016098">
    <property type="entry name" value="CAP/MinC_C"/>
</dbReference>
<dbReference type="OrthoDB" id="194775at2759"/>
<evidence type="ECO:0000256" key="2">
    <source>
        <dbReference type="ARBA" id="ARBA00004180"/>
    </source>
</evidence>
<dbReference type="GO" id="GO:0006892">
    <property type="term" value="P:post-Golgi vesicle-mediated transport"/>
    <property type="evidence" value="ECO:0007669"/>
    <property type="project" value="TreeGrafter"/>
</dbReference>
<dbReference type="GO" id="GO:0006886">
    <property type="term" value="P:intracellular protein transport"/>
    <property type="evidence" value="ECO:0007669"/>
    <property type="project" value="InterPro"/>
</dbReference>
<name>A0A2P6TEP1_CHLSO</name>
<keyword evidence="7 9" id="KW-0168">Coated pit</keyword>
<evidence type="ECO:0000256" key="1">
    <source>
        <dbReference type="ARBA" id="ARBA00003913"/>
    </source>
</evidence>
<evidence type="ECO:0000256" key="5">
    <source>
        <dbReference type="ARBA" id="ARBA00022741"/>
    </source>
</evidence>
<dbReference type="Proteomes" id="UP000239899">
    <property type="component" value="Unassembled WGS sequence"/>
</dbReference>
<dbReference type="InterPro" id="IPR039093">
    <property type="entry name" value="XRP2"/>
</dbReference>
<comment type="caution">
    <text evidence="12">The sequence shown here is derived from an EMBL/GenBank/DDBJ whole genome shotgun (WGS) entry which is preliminary data.</text>
</comment>
<evidence type="ECO:0000256" key="3">
    <source>
        <dbReference type="ARBA" id="ARBA00005263"/>
    </source>
</evidence>
<dbReference type="GO" id="GO:0005198">
    <property type="term" value="F:structural molecule activity"/>
    <property type="evidence" value="ECO:0007669"/>
    <property type="project" value="InterPro"/>
</dbReference>
<dbReference type="EMBL" id="LHPG02000020">
    <property type="protein sequence ID" value="PRW21111.1"/>
    <property type="molecule type" value="Genomic_DNA"/>
</dbReference>
<dbReference type="PANTHER" id="PTHR15440">
    <property type="entry name" value="XRP2 PROTEIN"/>
    <property type="match status" value="1"/>
</dbReference>
<dbReference type="PROSITE" id="PS51329">
    <property type="entry name" value="C_CAP_COFACTOR_C"/>
    <property type="match status" value="1"/>
</dbReference>
<proteinExistence type="inferred from homology"/>
<dbReference type="GO" id="GO:0030130">
    <property type="term" value="C:clathrin coat of trans-Golgi network vesicle"/>
    <property type="evidence" value="ECO:0007669"/>
    <property type="project" value="InterPro"/>
</dbReference>
<evidence type="ECO:0000259" key="11">
    <source>
        <dbReference type="PROSITE" id="PS51329"/>
    </source>
</evidence>
<comment type="function">
    <text evidence="1 9">Clathrin is the major protein of the polyhedral coat of coated pits and vesicles.</text>
</comment>
<dbReference type="InterPro" id="IPR006599">
    <property type="entry name" value="CARP_motif"/>
</dbReference>
<dbReference type="InterPro" id="IPR012945">
    <property type="entry name" value="Tubulin-bd_cofactor_C_dom"/>
</dbReference>
<keyword evidence="6 9" id="KW-0472">Membrane</keyword>
<feature type="domain" description="C-CAP/cofactor C-like" evidence="11">
    <location>
        <begin position="1"/>
        <end position="140"/>
    </location>
</feature>
<protein>
    <recommendedName>
        <fullName evidence="9">Clathrin light chain</fullName>
    </recommendedName>
</protein>
<keyword evidence="13" id="KW-1185">Reference proteome</keyword>
<evidence type="ECO:0000256" key="6">
    <source>
        <dbReference type="ARBA" id="ARBA00023136"/>
    </source>
</evidence>
<dbReference type="GO" id="GO:1990075">
    <property type="term" value="C:periciliary membrane compartment"/>
    <property type="evidence" value="ECO:0007669"/>
    <property type="project" value="TreeGrafter"/>
</dbReference>
<evidence type="ECO:0000256" key="7">
    <source>
        <dbReference type="ARBA" id="ARBA00023176"/>
    </source>
</evidence>
<dbReference type="PANTHER" id="PTHR15440:SF0">
    <property type="entry name" value="PROTEIN XRP2"/>
    <property type="match status" value="1"/>
</dbReference>
<dbReference type="InterPro" id="IPR000996">
    <property type="entry name" value="Clathrin_L-chain"/>
</dbReference>
<keyword evidence="8 9" id="KW-0968">Cytoplasmic vesicle</keyword>
<comment type="similarity">
    <text evidence="3 9">Belongs to the clathrin light chain family.</text>
</comment>
<feature type="region of interest" description="Disordered" evidence="10">
    <location>
        <begin position="233"/>
        <end position="256"/>
    </location>
</feature>
<sequence length="366" mass="38958">MDFADQKGETLVRAPGSINGESFAIKNLEECSVFILDYSSEVEVSNCTNCQIFIGPVDGPAIFTDCTNCQVAVASHTFKANNCSNCEFGLYTSTSPAIQGSSGIRIACWAGAYPQLAQHFAAANLDPAANQWNKVYDASAEEEEGATPNFQLVTEQTPYWEVPLDNFGPCENPVPAPDGQLYQAATPAGAVAADEFTFETAAPAAPAENGPPAAVAGAISDDFLAAGGEHIPSQDVETIPSGMLDPAAASGEHPRVTAAKQRLQQRLKDQAQQEAESKSGIKAAAGQYLESFYERRNKSKEERIQAQREALEGKGNGEHGPEGSNEWERIISMIDFNLTRPNGSDLSRFKSVLFTAKSKGGLPAAA</sequence>
<dbReference type="AlphaFoldDB" id="A0A2P6TEP1"/>
<accession>A0A2P6TEP1</accession>
<reference evidence="12 13" key="1">
    <citation type="journal article" date="2018" name="Plant J.">
        <title>Genome sequences of Chlorella sorokiniana UTEX 1602 and Micractinium conductrix SAG 241.80: implications to maltose excretion by a green alga.</title>
        <authorList>
            <person name="Arriola M.B."/>
            <person name="Velmurugan N."/>
            <person name="Zhang Y."/>
            <person name="Plunkett M.H."/>
            <person name="Hondzo H."/>
            <person name="Barney B.M."/>
        </authorList>
    </citation>
    <scope>NUCLEOTIDE SEQUENCE [LARGE SCALE GENOMIC DNA]</scope>
    <source>
        <strain evidence="13">UTEX 1602</strain>
    </source>
</reference>
<evidence type="ECO:0000256" key="9">
    <source>
        <dbReference type="RuleBase" id="RU363137"/>
    </source>
</evidence>
<comment type="subcellular location">
    <subcellularLocation>
        <location evidence="2 9">Cytoplasmic vesicle membrane</location>
        <topology evidence="2 9">Peripheral membrane protein</topology>
        <orientation evidence="2 9">Cytoplasmic side</orientation>
    </subcellularLocation>
    <subcellularLocation>
        <location evidence="9">Membrane</location>
        <location evidence="9">Coated pit</location>
        <topology evidence="9">Peripheral membrane protein</topology>
        <orientation evidence="9">Cytoplasmic side</orientation>
    </subcellularLocation>
    <text evidence="9">Cytoplasmic face of coated pits and vesicles.</text>
</comment>
<dbReference type="SMART" id="SM00673">
    <property type="entry name" value="CARP"/>
    <property type="match status" value="2"/>
</dbReference>
<evidence type="ECO:0000256" key="4">
    <source>
        <dbReference type="ARBA" id="ARBA00008848"/>
    </source>
</evidence>
<dbReference type="GO" id="GO:0030132">
    <property type="term" value="C:clathrin coat of coated pit"/>
    <property type="evidence" value="ECO:0007669"/>
    <property type="project" value="InterPro"/>
</dbReference>